<dbReference type="InterPro" id="IPR006860">
    <property type="entry name" value="FecR"/>
</dbReference>
<dbReference type="Pfam" id="PF04773">
    <property type="entry name" value="FecR"/>
    <property type="match status" value="1"/>
</dbReference>
<dbReference type="OrthoDB" id="1099916at2"/>
<gene>
    <name evidence="3" type="ORF">DSL64_01900</name>
</gene>
<evidence type="ECO:0000313" key="3">
    <source>
        <dbReference type="EMBL" id="REA64327.1"/>
    </source>
</evidence>
<comment type="caution">
    <text evidence="3">The sequence shown here is derived from an EMBL/GenBank/DDBJ whole genome shotgun (WGS) entry which is preliminary data.</text>
</comment>
<evidence type="ECO:0008006" key="5">
    <source>
        <dbReference type="Google" id="ProtNLM"/>
    </source>
</evidence>
<dbReference type="Proteomes" id="UP000256373">
    <property type="component" value="Unassembled WGS sequence"/>
</dbReference>
<dbReference type="RefSeq" id="WP_115828933.1">
    <property type="nucleotide sequence ID" value="NZ_QNUL01000001.1"/>
</dbReference>
<name>A0A3D8YID8_9BACT</name>
<dbReference type="PIRSF" id="PIRSF018266">
    <property type="entry name" value="FecR"/>
    <property type="match status" value="1"/>
</dbReference>
<dbReference type="PANTHER" id="PTHR30273">
    <property type="entry name" value="PERIPLASMIC SIGNAL SENSOR AND SIGMA FACTOR ACTIVATOR FECR-RELATED"/>
    <property type="match status" value="1"/>
</dbReference>
<sequence length="319" mass="35861">MQVTPELLEKYQLGLCNKQEEKLVEDWLLLDENDSAYPSVPGENDAIREIWEELREEVSPEPVSLIFNTAHIVRIPTSFAACIAVIFSVWYLSGKSGFSPQDSKSASVAFKSLRTSGGERRKYELPDGTVVFLNAGSELRYPENFTDTSRTAWLTGEAFFEVAKDSLRPFTIHTSHSETRVLGTAFSLKAYVEDPMTTLIVQEGKVRFSDTENKESHLILTANEKGILQSGQLESSNVYAAGYTGWKENKLVLNNQQLTEIVPILERWYGIKVNVSSSELGIRRCTGTFANPTLKSLMASLGYSMNFKYKIHDNDVLIY</sequence>
<keyword evidence="4" id="KW-1185">Reference proteome</keyword>
<accession>A0A3D8YID8</accession>
<organism evidence="3 4">
    <name type="scientific">Dyadobacter luteus</name>
    <dbReference type="NCBI Taxonomy" id="2259619"/>
    <lineage>
        <taxon>Bacteria</taxon>
        <taxon>Pseudomonadati</taxon>
        <taxon>Bacteroidota</taxon>
        <taxon>Cytophagia</taxon>
        <taxon>Cytophagales</taxon>
        <taxon>Spirosomataceae</taxon>
        <taxon>Dyadobacter</taxon>
    </lineage>
</organism>
<dbReference type="EMBL" id="QNUL01000001">
    <property type="protein sequence ID" value="REA64327.1"/>
    <property type="molecule type" value="Genomic_DNA"/>
</dbReference>
<protein>
    <recommendedName>
        <fullName evidence="5">FecR family protein</fullName>
    </recommendedName>
</protein>
<evidence type="ECO:0000259" key="2">
    <source>
        <dbReference type="Pfam" id="PF16344"/>
    </source>
</evidence>
<dbReference type="Pfam" id="PF16344">
    <property type="entry name" value="FecR_C"/>
    <property type="match status" value="1"/>
</dbReference>
<dbReference type="GO" id="GO:0016989">
    <property type="term" value="F:sigma factor antagonist activity"/>
    <property type="evidence" value="ECO:0007669"/>
    <property type="project" value="TreeGrafter"/>
</dbReference>
<evidence type="ECO:0000313" key="4">
    <source>
        <dbReference type="Proteomes" id="UP000256373"/>
    </source>
</evidence>
<dbReference type="PANTHER" id="PTHR30273:SF2">
    <property type="entry name" value="PROTEIN FECR"/>
    <property type="match status" value="1"/>
</dbReference>
<dbReference type="InterPro" id="IPR032508">
    <property type="entry name" value="FecR_C"/>
</dbReference>
<feature type="domain" description="Protein FecR C-terminal" evidence="2">
    <location>
        <begin position="250"/>
        <end position="318"/>
    </location>
</feature>
<proteinExistence type="predicted"/>
<dbReference type="Gene3D" id="2.60.120.1440">
    <property type="match status" value="1"/>
</dbReference>
<dbReference type="Gene3D" id="3.55.50.30">
    <property type="match status" value="1"/>
</dbReference>
<evidence type="ECO:0000259" key="1">
    <source>
        <dbReference type="Pfam" id="PF04773"/>
    </source>
</evidence>
<dbReference type="AlphaFoldDB" id="A0A3D8YID8"/>
<feature type="domain" description="FecR protein" evidence="1">
    <location>
        <begin position="113"/>
        <end position="207"/>
    </location>
</feature>
<reference evidence="3 4" key="1">
    <citation type="submission" date="2018-07" db="EMBL/GenBank/DDBJ databases">
        <title>Dyadobacter roseus sp. nov., isolated from rose rhizosphere soil.</title>
        <authorList>
            <person name="Chen L."/>
        </authorList>
    </citation>
    <scope>NUCLEOTIDE SEQUENCE [LARGE SCALE GENOMIC DNA]</scope>
    <source>
        <strain evidence="3 4">RS19</strain>
    </source>
</reference>
<dbReference type="InterPro" id="IPR012373">
    <property type="entry name" value="Ferrdict_sens_TM"/>
</dbReference>